<dbReference type="Gene3D" id="3.30.70.100">
    <property type="match status" value="1"/>
</dbReference>
<evidence type="ECO:0000259" key="2">
    <source>
        <dbReference type="Pfam" id="PF07110"/>
    </source>
</evidence>
<dbReference type="GO" id="GO:0016491">
    <property type="term" value="F:oxidoreductase activity"/>
    <property type="evidence" value="ECO:0007669"/>
    <property type="project" value="InterPro"/>
</dbReference>
<dbReference type="AlphaFoldDB" id="A0A9P4N939"/>
<sequence length="141" mass="15772">MVYTLVLFLSRKPGVSLSDFKTHYETTHVPLLKAIVGEDFPLSYTRHYIDRDDTLPFSPAEVFVGSQEDFAFDALAVLTFASKVHWERFKERIKGDGAQKLKTEDEKLFMDGGAKKGVFCGETRSTGRDGGAVGWRFVGSV</sequence>
<dbReference type="EMBL" id="ML986588">
    <property type="protein sequence ID" value="KAF2268031.1"/>
    <property type="molecule type" value="Genomic_DNA"/>
</dbReference>
<comment type="caution">
    <text evidence="3">The sequence shown here is derived from an EMBL/GenBank/DDBJ whole genome shotgun (WGS) entry which is preliminary data.</text>
</comment>
<protein>
    <recommendedName>
        <fullName evidence="2">EthD domain-containing protein</fullName>
    </recommendedName>
</protein>
<dbReference type="InterPro" id="IPR009799">
    <property type="entry name" value="EthD_dom"/>
</dbReference>
<evidence type="ECO:0000313" key="4">
    <source>
        <dbReference type="Proteomes" id="UP000800093"/>
    </source>
</evidence>
<keyword evidence="4" id="KW-1185">Reference proteome</keyword>
<dbReference type="Proteomes" id="UP000800093">
    <property type="component" value="Unassembled WGS sequence"/>
</dbReference>
<accession>A0A9P4N939</accession>
<name>A0A9P4N939_9PLEO</name>
<evidence type="ECO:0000256" key="1">
    <source>
        <dbReference type="ARBA" id="ARBA00005986"/>
    </source>
</evidence>
<comment type="similarity">
    <text evidence="1">Belongs to the tpcK family.</text>
</comment>
<gene>
    <name evidence="3" type="ORF">CC78DRAFT_34176</name>
</gene>
<evidence type="ECO:0000313" key="3">
    <source>
        <dbReference type="EMBL" id="KAF2268031.1"/>
    </source>
</evidence>
<dbReference type="InterPro" id="IPR011008">
    <property type="entry name" value="Dimeric_a/b-barrel"/>
</dbReference>
<dbReference type="Pfam" id="PF07110">
    <property type="entry name" value="EthD"/>
    <property type="match status" value="1"/>
</dbReference>
<proteinExistence type="inferred from homology"/>
<reference evidence="4" key="1">
    <citation type="journal article" date="2020" name="Stud. Mycol.">
        <title>101 Dothideomycetes genomes: A test case for predicting lifestyles and emergence of pathogens.</title>
        <authorList>
            <person name="Haridas S."/>
            <person name="Albert R."/>
            <person name="Binder M."/>
            <person name="Bloem J."/>
            <person name="LaButti K."/>
            <person name="Salamov A."/>
            <person name="Andreopoulos B."/>
            <person name="Baker S."/>
            <person name="Barry K."/>
            <person name="Bills G."/>
            <person name="Bluhm B."/>
            <person name="Cannon C."/>
            <person name="Castanera R."/>
            <person name="Culley D."/>
            <person name="Daum C."/>
            <person name="Ezra D."/>
            <person name="Gonzalez J."/>
            <person name="Henrissat B."/>
            <person name="Kuo A."/>
            <person name="Liang C."/>
            <person name="Lipzen A."/>
            <person name="Lutzoni F."/>
            <person name="Magnuson J."/>
            <person name="Mondo S."/>
            <person name="Nolan M."/>
            <person name="Ohm R."/>
            <person name="Pangilinan J."/>
            <person name="Park H.-J."/>
            <person name="Ramirez L."/>
            <person name="Alfaro M."/>
            <person name="Sun H."/>
            <person name="Tritt A."/>
            <person name="Yoshinaga Y."/>
            <person name="Zwiers L.-H."/>
            <person name="Turgeon B."/>
            <person name="Goodwin S."/>
            <person name="Spatafora J."/>
            <person name="Crous P."/>
            <person name="Grigoriev I."/>
        </authorList>
    </citation>
    <scope>NUCLEOTIDE SEQUENCE [LARGE SCALE GENOMIC DNA]</scope>
    <source>
        <strain evidence="4">CBS 304.66</strain>
    </source>
</reference>
<dbReference type="SUPFAM" id="SSF54909">
    <property type="entry name" value="Dimeric alpha+beta barrel"/>
    <property type="match status" value="1"/>
</dbReference>
<dbReference type="OrthoDB" id="2519291at2759"/>
<organism evidence="3 4">
    <name type="scientific">Lojkania enalia</name>
    <dbReference type="NCBI Taxonomy" id="147567"/>
    <lineage>
        <taxon>Eukaryota</taxon>
        <taxon>Fungi</taxon>
        <taxon>Dikarya</taxon>
        <taxon>Ascomycota</taxon>
        <taxon>Pezizomycotina</taxon>
        <taxon>Dothideomycetes</taxon>
        <taxon>Pleosporomycetidae</taxon>
        <taxon>Pleosporales</taxon>
        <taxon>Pleosporales incertae sedis</taxon>
        <taxon>Lojkania</taxon>
    </lineage>
</organism>
<feature type="domain" description="EthD" evidence="2">
    <location>
        <begin position="12"/>
        <end position="112"/>
    </location>
</feature>